<evidence type="ECO:0000313" key="2">
    <source>
        <dbReference type="Proteomes" id="UP000033710"/>
    </source>
</evidence>
<reference evidence="1 2" key="1">
    <citation type="journal article" date="2014" name="BMC Genomics">
        <title>Comparative genomics of the major fungal agents of human and animal Sporotrichosis: Sporothrix schenckii and Sporothrix brasiliensis.</title>
        <authorList>
            <person name="Teixeira M.M."/>
            <person name="de Almeida L.G."/>
            <person name="Kubitschek-Barreira P."/>
            <person name="Alves F.L."/>
            <person name="Kioshima E.S."/>
            <person name="Abadio A.K."/>
            <person name="Fernandes L."/>
            <person name="Derengowski L.S."/>
            <person name="Ferreira K.S."/>
            <person name="Souza R.C."/>
            <person name="Ruiz J.C."/>
            <person name="de Andrade N.C."/>
            <person name="Paes H.C."/>
            <person name="Nicola A.M."/>
            <person name="Albuquerque P."/>
            <person name="Gerber A.L."/>
            <person name="Martins V.P."/>
            <person name="Peconick L.D."/>
            <person name="Neto A.V."/>
            <person name="Chaucanez C.B."/>
            <person name="Silva P.A."/>
            <person name="Cunha O.L."/>
            <person name="de Oliveira F.F."/>
            <person name="dos Santos T.C."/>
            <person name="Barros A.L."/>
            <person name="Soares M.A."/>
            <person name="de Oliveira L.M."/>
            <person name="Marini M.M."/>
            <person name="Villalobos-Duno H."/>
            <person name="Cunha M.M."/>
            <person name="de Hoog S."/>
            <person name="da Silveira J.F."/>
            <person name="Henrissat B."/>
            <person name="Nino-Vega G.A."/>
            <person name="Cisalpino P.S."/>
            <person name="Mora-Montes H.M."/>
            <person name="Almeida S.R."/>
            <person name="Stajich J.E."/>
            <person name="Lopes-Bezerra L.M."/>
            <person name="Vasconcelos A.T."/>
            <person name="Felipe M.S."/>
        </authorList>
    </citation>
    <scope>NUCLEOTIDE SEQUENCE [LARGE SCALE GENOMIC DNA]</scope>
    <source>
        <strain evidence="1 2">1099-18</strain>
    </source>
</reference>
<dbReference type="RefSeq" id="XP_016588652.1">
    <property type="nucleotide sequence ID" value="XM_016736659.1"/>
</dbReference>
<dbReference type="Proteomes" id="UP000033710">
    <property type="component" value="Unassembled WGS sequence"/>
</dbReference>
<name>A0A0F2MCV3_SPOSC</name>
<sequence>MPAGPSLRFVTVKKSIATLPGSSLRRAEGDAMMHVAQRVDSIRCQSRQTDSQQNGARHMWLRKRVKSNRDEAPGTHLGLEGAETLQGPHASVNLISGFSSRS</sequence>
<dbReference type="EMBL" id="AXCR01000007">
    <property type="protein sequence ID" value="KJR85976.1"/>
    <property type="molecule type" value="Genomic_DNA"/>
</dbReference>
<dbReference type="KEGG" id="ssck:SPSK_10103"/>
<dbReference type="GeneID" id="27671936"/>
<organism evidence="1 2">
    <name type="scientific">Sporothrix schenckii 1099-18</name>
    <dbReference type="NCBI Taxonomy" id="1397361"/>
    <lineage>
        <taxon>Eukaryota</taxon>
        <taxon>Fungi</taxon>
        <taxon>Dikarya</taxon>
        <taxon>Ascomycota</taxon>
        <taxon>Pezizomycotina</taxon>
        <taxon>Sordariomycetes</taxon>
        <taxon>Sordariomycetidae</taxon>
        <taxon>Ophiostomatales</taxon>
        <taxon>Ophiostomataceae</taxon>
        <taxon>Sporothrix</taxon>
    </lineage>
</organism>
<dbReference type="AlphaFoldDB" id="A0A0F2MCV3"/>
<protein>
    <submittedName>
        <fullName evidence="1">Uncharacterized protein</fullName>
    </submittedName>
</protein>
<comment type="caution">
    <text evidence="1">The sequence shown here is derived from an EMBL/GenBank/DDBJ whole genome shotgun (WGS) entry which is preliminary data.</text>
</comment>
<accession>A0A0F2MCV3</accession>
<proteinExistence type="predicted"/>
<gene>
    <name evidence="1" type="ORF">SPSK_10103</name>
</gene>
<evidence type="ECO:0000313" key="1">
    <source>
        <dbReference type="EMBL" id="KJR85976.1"/>
    </source>
</evidence>
<reference evidence="1 2" key="2">
    <citation type="journal article" date="2015" name="Eukaryot. Cell">
        <title>Asexual propagation of a virulent clone complex in a human and feline outbreak of sporotrichosis.</title>
        <authorList>
            <person name="Teixeira Mde M."/>
            <person name="Rodrigues A.M."/>
            <person name="Tsui C.K."/>
            <person name="de Almeida L.G."/>
            <person name="Van Diepeningen A.D."/>
            <person name="van den Ende B.G."/>
            <person name="Fernandes G.F."/>
            <person name="Kano R."/>
            <person name="Hamelin R.C."/>
            <person name="Lopes-Bezerra L.M."/>
            <person name="Vasconcelos A.T."/>
            <person name="de Hoog S."/>
            <person name="de Camargo Z.P."/>
            <person name="Felipe M.S."/>
        </authorList>
    </citation>
    <scope>NUCLEOTIDE SEQUENCE [LARGE SCALE GENOMIC DNA]</scope>
    <source>
        <strain evidence="1 2">1099-18</strain>
    </source>
</reference>
<dbReference type="VEuPathDB" id="FungiDB:SPSK_10103"/>